<organism evidence="1 2">
    <name type="scientific">Mesorhizobium japonicum (strain LMG 29417 / CECT 9101 / MAFF 303099)</name>
    <name type="common">Mesorhizobium loti (strain MAFF 303099)</name>
    <dbReference type="NCBI Taxonomy" id="266835"/>
    <lineage>
        <taxon>Bacteria</taxon>
        <taxon>Pseudomonadati</taxon>
        <taxon>Pseudomonadota</taxon>
        <taxon>Alphaproteobacteria</taxon>
        <taxon>Hyphomicrobiales</taxon>
        <taxon>Phyllobacteriaceae</taxon>
        <taxon>Mesorhizobium</taxon>
    </lineage>
</organism>
<evidence type="ECO:0000313" key="1">
    <source>
        <dbReference type="EMBL" id="BAB48516.1"/>
    </source>
</evidence>
<dbReference type="HOGENOM" id="CLU_3405103_0_0_5"/>
<proteinExistence type="predicted"/>
<dbReference type="EMBL" id="BA000012">
    <property type="protein sequence ID" value="BAB48516.1"/>
    <property type="molecule type" value="Genomic_DNA"/>
</dbReference>
<gene>
    <name evidence="1" type="ordered locus">msr1055</name>
</gene>
<dbReference type="Proteomes" id="UP000000552">
    <property type="component" value="Chromosome"/>
</dbReference>
<sequence>MAVLFGLFLILALSFLGAAMRLSRILLIDR</sequence>
<accession>Q98LE7</accession>
<evidence type="ECO:0000313" key="2">
    <source>
        <dbReference type="Proteomes" id="UP000000552"/>
    </source>
</evidence>
<name>Q98LE7_RHILO</name>
<dbReference type="KEGG" id="mlo:msr1055"/>
<protein>
    <submittedName>
        <fullName evidence="1">Msr1055 protein</fullName>
    </submittedName>
</protein>
<dbReference type="AlphaFoldDB" id="Q98LE7"/>
<reference evidence="1 2" key="1">
    <citation type="journal article" date="2000" name="DNA Res.">
        <title>Complete genome structure of the nitrogen-fixing symbiotic bacterium Mesorhizobium loti.</title>
        <authorList>
            <person name="Kaneko T."/>
            <person name="Nakamura Y."/>
            <person name="Sato S."/>
            <person name="Asamizu E."/>
            <person name="Kato T."/>
            <person name="Sasamoto S."/>
            <person name="Watanabe A."/>
            <person name="Idesawa K."/>
            <person name="Ishikawa A."/>
            <person name="Kawashima K."/>
            <person name="Kimura T."/>
            <person name="Kishida Y."/>
            <person name="Kiyokawa C."/>
            <person name="Kohara M."/>
            <person name="Matsumoto M."/>
            <person name="Matsuno A."/>
            <person name="Mochizuki Y."/>
            <person name="Nakayama S."/>
            <person name="Nakazaki N."/>
            <person name="Shimpo S."/>
            <person name="Sugimoto M."/>
            <person name="Takeuchi C."/>
            <person name="Yamada M."/>
            <person name="Tabata S."/>
        </authorList>
    </citation>
    <scope>NUCLEOTIDE SEQUENCE [LARGE SCALE GENOMIC DNA]</scope>
    <source>
        <strain evidence="2">LMG 29417 / CECT 9101 / MAFF 303099</strain>
    </source>
</reference>